<name>A0A329MTK6_9BACL</name>
<proteinExistence type="predicted"/>
<reference evidence="1 2" key="1">
    <citation type="journal article" date="2009" name="Int. J. Syst. Evol. Microbiol.">
        <title>Paenibacillus contaminans sp. nov., isolated from a contaminated laboratory plate.</title>
        <authorList>
            <person name="Chou J.H."/>
            <person name="Lee J.H."/>
            <person name="Lin M.C."/>
            <person name="Chang P.S."/>
            <person name="Arun A.B."/>
            <person name="Young C.C."/>
            <person name="Chen W.M."/>
        </authorList>
    </citation>
    <scope>NUCLEOTIDE SEQUENCE [LARGE SCALE GENOMIC DNA]</scope>
    <source>
        <strain evidence="1 2">CKOBP-6</strain>
    </source>
</reference>
<evidence type="ECO:0000313" key="1">
    <source>
        <dbReference type="EMBL" id="RAV22648.1"/>
    </source>
</evidence>
<dbReference type="RefSeq" id="WP_113028759.1">
    <property type="nucleotide sequence ID" value="NZ_QMFB01000001.1"/>
</dbReference>
<evidence type="ECO:0000313" key="2">
    <source>
        <dbReference type="Proteomes" id="UP000250369"/>
    </source>
</evidence>
<accession>A0A329MTK6</accession>
<dbReference type="Proteomes" id="UP000250369">
    <property type="component" value="Unassembled WGS sequence"/>
</dbReference>
<keyword evidence="2" id="KW-1185">Reference proteome</keyword>
<sequence>MVGYTFSKKGLLAQAKDFHSLSEEVMAQEYGLVKVKSRNGKPLKIEGYNVYRRYIAELDDWEFKYVSKSGRKTLRNMKFQDWELIKEVGKPIAPHANFINFVDQLDLESILNEVKVIPETPKQEDTDKTLKPKVSEETEKFVKKYAKLFIN</sequence>
<organism evidence="1 2">
    <name type="scientific">Paenibacillus contaminans</name>
    <dbReference type="NCBI Taxonomy" id="450362"/>
    <lineage>
        <taxon>Bacteria</taxon>
        <taxon>Bacillati</taxon>
        <taxon>Bacillota</taxon>
        <taxon>Bacilli</taxon>
        <taxon>Bacillales</taxon>
        <taxon>Paenibacillaceae</taxon>
        <taxon>Paenibacillus</taxon>
    </lineage>
</organism>
<protein>
    <submittedName>
        <fullName evidence="1">Uncharacterized protein</fullName>
    </submittedName>
</protein>
<dbReference type="AlphaFoldDB" id="A0A329MTK6"/>
<gene>
    <name evidence="1" type="ORF">DQG23_00055</name>
</gene>
<dbReference type="EMBL" id="QMFB01000001">
    <property type="protein sequence ID" value="RAV22648.1"/>
    <property type="molecule type" value="Genomic_DNA"/>
</dbReference>
<comment type="caution">
    <text evidence="1">The sequence shown here is derived from an EMBL/GenBank/DDBJ whole genome shotgun (WGS) entry which is preliminary data.</text>
</comment>